<dbReference type="SUPFAM" id="SSF52540">
    <property type="entry name" value="P-loop containing nucleoside triphosphate hydrolases"/>
    <property type="match status" value="1"/>
</dbReference>
<keyword evidence="4" id="KW-0611">Plant defense</keyword>
<evidence type="ECO:0000313" key="10">
    <source>
        <dbReference type="Proteomes" id="UP000242715"/>
    </source>
</evidence>
<keyword evidence="10" id="KW-1185">Reference proteome</keyword>
<dbReference type="Pfam" id="PF25019">
    <property type="entry name" value="LRR_R13L1-DRL21"/>
    <property type="match status" value="1"/>
</dbReference>
<dbReference type="FunFam" id="3.40.50.300:FF:001091">
    <property type="entry name" value="Probable disease resistance protein At1g61300"/>
    <property type="match status" value="1"/>
</dbReference>
<evidence type="ECO:0000259" key="8">
    <source>
        <dbReference type="Pfam" id="PF25019"/>
    </source>
</evidence>
<name>A0A2Z6N697_TRISU</name>
<dbReference type="PANTHER" id="PTHR36766">
    <property type="entry name" value="PLANT BROAD-SPECTRUM MILDEW RESISTANCE PROTEIN RPW8"/>
    <property type="match status" value="1"/>
</dbReference>
<dbReference type="AlphaFoldDB" id="A0A2Z6N697"/>
<dbReference type="InterPro" id="IPR002182">
    <property type="entry name" value="NB-ARC"/>
</dbReference>
<evidence type="ECO:0008006" key="11">
    <source>
        <dbReference type="Google" id="ProtNLM"/>
    </source>
</evidence>
<dbReference type="PROSITE" id="PS51450">
    <property type="entry name" value="LRR"/>
    <property type="match status" value="1"/>
</dbReference>
<dbReference type="Pfam" id="PF18052">
    <property type="entry name" value="Rx_N"/>
    <property type="match status" value="1"/>
</dbReference>
<dbReference type="PANTHER" id="PTHR36766:SF31">
    <property type="entry name" value="DISEASE RESISTANCE RPP13-LIKE PROTEIN 1"/>
    <property type="match status" value="1"/>
</dbReference>
<dbReference type="GO" id="GO:0006952">
    <property type="term" value="P:defense response"/>
    <property type="evidence" value="ECO:0007669"/>
    <property type="project" value="UniProtKB-KW"/>
</dbReference>
<accession>A0A2Z6N697</accession>
<dbReference type="InterPro" id="IPR032675">
    <property type="entry name" value="LRR_dom_sf"/>
</dbReference>
<evidence type="ECO:0000256" key="4">
    <source>
        <dbReference type="ARBA" id="ARBA00022821"/>
    </source>
</evidence>
<dbReference type="EMBL" id="DF973754">
    <property type="protein sequence ID" value="GAU39316.1"/>
    <property type="molecule type" value="Genomic_DNA"/>
</dbReference>
<dbReference type="InterPro" id="IPR027417">
    <property type="entry name" value="P-loop_NTPase"/>
</dbReference>
<dbReference type="GO" id="GO:0005524">
    <property type="term" value="F:ATP binding"/>
    <property type="evidence" value="ECO:0007669"/>
    <property type="project" value="UniProtKB-KW"/>
</dbReference>
<dbReference type="Gene3D" id="3.80.10.10">
    <property type="entry name" value="Ribonuclease Inhibitor"/>
    <property type="match status" value="2"/>
</dbReference>
<proteinExistence type="predicted"/>
<dbReference type="Proteomes" id="UP000242715">
    <property type="component" value="Unassembled WGS sequence"/>
</dbReference>
<reference evidence="10" key="1">
    <citation type="journal article" date="2017" name="Front. Plant Sci.">
        <title>Climate Clever Clovers: New Paradigm to Reduce the Environmental Footprint of Ruminants by Breeding Low Methanogenic Forages Utilizing Haplotype Variation.</title>
        <authorList>
            <person name="Kaur P."/>
            <person name="Appels R."/>
            <person name="Bayer P.E."/>
            <person name="Keeble-Gagnere G."/>
            <person name="Wang J."/>
            <person name="Hirakawa H."/>
            <person name="Shirasawa K."/>
            <person name="Vercoe P."/>
            <person name="Stefanova K."/>
            <person name="Durmic Z."/>
            <person name="Nichols P."/>
            <person name="Revell C."/>
            <person name="Isobe S.N."/>
            <person name="Edwards D."/>
            <person name="Erskine W."/>
        </authorList>
    </citation>
    <scope>NUCLEOTIDE SEQUENCE [LARGE SCALE GENOMIC DNA]</scope>
    <source>
        <strain evidence="10">cv. Daliak</strain>
    </source>
</reference>
<feature type="domain" description="NB-ARC" evidence="6">
    <location>
        <begin position="178"/>
        <end position="327"/>
    </location>
</feature>
<dbReference type="SUPFAM" id="SSF52058">
    <property type="entry name" value="L domain-like"/>
    <property type="match status" value="1"/>
</dbReference>
<evidence type="ECO:0000256" key="3">
    <source>
        <dbReference type="ARBA" id="ARBA00022741"/>
    </source>
</evidence>
<feature type="domain" description="Disease resistance N-terminal" evidence="7">
    <location>
        <begin position="9"/>
        <end position="101"/>
    </location>
</feature>
<evidence type="ECO:0000256" key="1">
    <source>
        <dbReference type="ARBA" id="ARBA00022614"/>
    </source>
</evidence>
<dbReference type="Pfam" id="PF13855">
    <property type="entry name" value="LRR_8"/>
    <property type="match status" value="1"/>
</dbReference>
<dbReference type="InterPro" id="IPR003591">
    <property type="entry name" value="Leu-rich_rpt_typical-subtyp"/>
</dbReference>
<organism evidence="9 10">
    <name type="scientific">Trifolium subterraneum</name>
    <name type="common">Subterranean clover</name>
    <dbReference type="NCBI Taxonomy" id="3900"/>
    <lineage>
        <taxon>Eukaryota</taxon>
        <taxon>Viridiplantae</taxon>
        <taxon>Streptophyta</taxon>
        <taxon>Embryophyta</taxon>
        <taxon>Tracheophyta</taxon>
        <taxon>Spermatophyta</taxon>
        <taxon>Magnoliopsida</taxon>
        <taxon>eudicotyledons</taxon>
        <taxon>Gunneridae</taxon>
        <taxon>Pentapetalae</taxon>
        <taxon>rosids</taxon>
        <taxon>fabids</taxon>
        <taxon>Fabales</taxon>
        <taxon>Fabaceae</taxon>
        <taxon>Papilionoideae</taxon>
        <taxon>50 kb inversion clade</taxon>
        <taxon>NPAAA clade</taxon>
        <taxon>Hologalegina</taxon>
        <taxon>IRL clade</taxon>
        <taxon>Trifolieae</taxon>
        <taxon>Trifolium</taxon>
    </lineage>
</organism>
<evidence type="ECO:0000256" key="5">
    <source>
        <dbReference type="ARBA" id="ARBA00022840"/>
    </source>
</evidence>
<dbReference type="InterPro" id="IPR041118">
    <property type="entry name" value="Rx_N"/>
</dbReference>
<dbReference type="Gene3D" id="3.40.50.300">
    <property type="entry name" value="P-loop containing nucleotide triphosphate hydrolases"/>
    <property type="match status" value="1"/>
</dbReference>
<dbReference type="GO" id="GO:0043531">
    <property type="term" value="F:ADP binding"/>
    <property type="evidence" value="ECO:0007669"/>
    <property type="project" value="InterPro"/>
</dbReference>
<evidence type="ECO:0000256" key="2">
    <source>
        <dbReference type="ARBA" id="ARBA00022737"/>
    </source>
</evidence>
<keyword evidence="3" id="KW-0547">Nucleotide-binding</keyword>
<keyword evidence="1" id="KW-0433">Leucine-rich repeat</keyword>
<sequence>MAELVGGAFLSSFFQVAFEKLSSNDFIDFFRRSKLDEMLLEKLHVTLNSINHVLDQAETKQYRSMYVKKWLDDLKHIGYEVDQLLDEIATDAPLKKLKVESQPSTSKVFDFFSSLSNPFESRIKELLERLEFLAKQKDMLGLKQDNCASNEGGVSWKPSQRLPSTSLVDESGIYGRDGDKEEIIESLLLDIDCGNQVPIVSIVGLGGMGKTTLAQLVYNDQRIKENFEHRAWVYVSETFDVIGLTKAILKSFHSSADGEDLNLLQNQLQQVLIGKKYLLVLDDVWNRSEECWERLLLPLYHGSTRSKIIVTTRNKEVASVVKSPKDELIKLWMAEGLLKCCGTYTSEEELCNDFFHDLESISFFQQSIKRDNEFLVMHDLVNDLAKSVSGEFCLRIEGDWTQDIPERTRHIWCSLRTINDEKKVEQICKAEGLKGLTLSLPGFLQFKMQTNVQHQMFSRLRYLRMLSLGGCYMTMLSDEISNLKLLRYLDLSYTRLATLPDSICMLYNLQTLLLENCQLTELPSCFCKLINLRHLHLKGNDIKNMPKLIGRLNHLHTLTDFVVGEHSGYDIKELAELNHLQGTLRISGLENIIDPTDATIANLKDKKHLEGLHMTYGATRETDDSIMERDASVLEALQPNRSLKWLTIVDYHGTSFPNWLDQCHLPNLVSLDLMRCKFCTQLPPLWLFPYLKRLSISSCDEIEIISSPKVPFRSLEILRFEDMSNWKEWLCVEGFPLLKELSIMSCPKLKKALPQHLPSLEILIIINCQQLESSIPLCHNIRELRLYKCENILINEFPSNLKDVFLGGTRVLESYMEQILLKNVFLEQLHVKDFNGVNQEWSNLDLRSCNSIRSLTIDGWHSSSLPFAWNLFINLYSLFLYDCPLLDSTYGEGLPLSLRSITIQKCPKLIASIEVLGLNKIYSLEDVTVCDDFLESFPKENLLPPNINSVHFDCCPKLRIIDNRSLLHLKYLKALCITNCCCLEHISGEDLPESLSTLYISGCPLLQCHNISHIPSVKIFE</sequence>
<dbReference type="Pfam" id="PF00931">
    <property type="entry name" value="NB-ARC"/>
    <property type="match status" value="1"/>
</dbReference>
<dbReference type="PRINTS" id="PR00364">
    <property type="entry name" value="DISEASERSIST"/>
</dbReference>
<protein>
    <recommendedName>
        <fullName evidence="11">NB-ARC domain-containing protein</fullName>
    </recommendedName>
</protein>
<evidence type="ECO:0000313" key="9">
    <source>
        <dbReference type="EMBL" id="GAU39316.1"/>
    </source>
</evidence>
<dbReference type="InterPro" id="IPR001611">
    <property type="entry name" value="Leu-rich_rpt"/>
</dbReference>
<dbReference type="OrthoDB" id="775811at2759"/>
<evidence type="ECO:0000259" key="6">
    <source>
        <dbReference type="Pfam" id="PF00931"/>
    </source>
</evidence>
<keyword evidence="5" id="KW-0067">ATP-binding</keyword>
<dbReference type="Gene3D" id="1.20.5.4130">
    <property type="match status" value="1"/>
</dbReference>
<dbReference type="InterPro" id="IPR056789">
    <property type="entry name" value="LRR_R13L1-DRL21"/>
</dbReference>
<dbReference type="SUPFAM" id="SSF52047">
    <property type="entry name" value="RNI-like"/>
    <property type="match status" value="1"/>
</dbReference>
<dbReference type="SMART" id="SM00369">
    <property type="entry name" value="LRR_TYP"/>
    <property type="match status" value="4"/>
</dbReference>
<dbReference type="GO" id="GO:0051707">
    <property type="term" value="P:response to other organism"/>
    <property type="evidence" value="ECO:0007669"/>
    <property type="project" value="UniProtKB-ARBA"/>
</dbReference>
<keyword evidence="2" id="KW-0677">Repeat</keyword>
<gene>
    <name evidence="9" type="ORF">TSUD_119220</name>
</gene>
<evidence type="ECO:0000259" key="7">
    <source>
        <dbReference type="Pfam" id="PF18052"/>
    </source>
</evidence>
<feature type="domain" description="R13L1/DRL21-like LRR repeat region" evidence="8">
    <location>
        <begin position="571"/>
        <end position="699"/>
    </location>
</feature>